<proteinExistence type="predicted"/>
<dbReference type="WBParaSite" id="SSTP_0000468200.1">
    <property type="protein sequence ID" value="SSTP_0000468200.1"/>
    <property type="gene ID" value="SSTP_0000468200"/>
</dbReference>
<accession>A0A0K0E596</accession>
<evidence type="ECO:0000256" key="1">
    <source>
        <dbReference type="SAM" id="MobiDB-lite"/>
    </source>
</evidence>
<feature type="region of interest" description="Disordered" evidence="1">
    <location>
        <begin position="44"/>
        <end position="69"/>
    </location>
</feature>
<reference evidence="2" key="1">
    <citation type="submission" date="2015-08" db="UniProtKB">
        <authorList>
            <consortium name="WormBaseParasite"/>
        </authorList>
    </citation>
    <scope>IDENTIFICATION</scope>
</reference>
<protein>
    <submittedName>
        <fullName evidence="2">Dethiobiotin synthase</fullName>
    </submittedName>
</protein>
<name>A0A0K0E596_STRER</name>
<feature type="compositionally biased region" description="Polar residues" evidence="1">
    <location>
        <begin position="50"/>
        <end position="69"/>
    </location>
</feature>
<dbReference type="AlphaFoldDB" id="A0A0K0E596"/>
<evidence type="ECO:0000313" key="2">
    <source>
        <dbReference type="WBParaSite" id="SSTP_0000468200.1"/>
    </source>
</evidence>
<sequence length="69" mass="7494">MLFAKKIVVSGDLSTGKTTTICAGIAAYFLSKNNNNVEDTIFNNPLPDYDSNTSEPSPDNALRSSHSWN</sequence>
<organism evidence="2">
    <name type="scientific">Strongyloides stercoralis</name>
    <name type="common">Threadworm</name>
    <dbReference type="NCBI Taxonomy" id="6248"/>
    <lineage>
        <taxon>Eukaryota</taxon>
        <taxon>Metazoa</taxon>
        <taxon>Ecdysozoa</taxon>
        <taxon>Nematoda</taxon>
        <taxon>Chromadorea</taxon>
        <taxon>Rhabditida</taxon>
        <taxon>Tylenchina</taxon>
        <taxon>Panagrolaimomorpha</taxon>
        <taxon>Strongyloidoidea</taxon>
        <taxon>Strongyloididae</taxon>
        <taxon>Strongyloides</taxon>
    </lineage>
</organism>